<dbReference type="PANTHER" id="PTHR13800:SF1">
    <property type="entry name" value="TRANSIENT RECEPTOR POTENTIAL CATION CHANNEL TRPM"/>
    <property type="match status" value="1"/>
</dbReference>
<dbReference type="GO" id="GO:0005886">
    <property type="term" value="C:plasma membrane"/>
    <property type="evidence" value="ECO:0007669"/>
    <property type="project" value="TreeGrafter"/>
</dbReference>
<dbReference type="GO" id="GO:0030001">
    <property type="term" value="P:metal ion transport"/>
    <property type="evidence" value="ECO:0007669"/>
    <property type="project" value="TreeGrafter"/>
</dbReference>
<dbReference type="OrthoDB" id="9994106at2759"/>
<evidence type="ECO:0000256" key="6">
    <source>
        <dbReference type="ARBA" id="ARBA00023136"/>
    </source>
</evidence>
<dbReference type="EC" id="3.6.1.13" evidence="13"/>
<dbReference type="Pfam" id="PF00520">
    <property type="entry name" value="Ion_trans"/>
    <property type="match status" value="1"/>
</dbReference>
<keyword evidence="14" id="KW-1185">Reference proteome</keyword>
<sequence length="1113" mass="128931">MANTNPILNQNHENASNVNESFETALINELFRGRSRPPKLVLSIIGDSSSFVPKPWLIPVLKTGIIATAKGAKDYLILYKGSTERISSIVKEAIDDLWYLREDEKADNVPEDNKFKVNLKSVIQLKRELGKKTIFAMFHAQTMKIIAEKEIKFMTLEENKALIWRLPVLTVVAEGDLYTVDAIVQVLKSDLPVLLLKGSGKAADFVAGFIEEYGNDSSDSSIEKYIKEKSAILFGIVSPKDKSLNKLKAGLKCIHEYKFLITILDINKDTKPSHFTDSVTTSIIRGWSHISRDGLSNGGRFNSTDSSVSKGTEEDPDITQPCESNRKLPTLTNGIRKNVVKKKNLHNSIPVTENSLQISTINTGTFMEKYQATLSPASLPLFYYIAYQTIQDMEKRNKTQNFKILLKEAIIADRHEYVSVLLEEHKVRIGFNQVSDIYQKTLLCNGMAAAKTDFQGVFKWASKRAVETLQKAYKLKKGEYDLKCIDEIIGILNKIIVDTPPTEIFSKKESEFRENWKTLTNEKRKETISDELSIITVLTSKMCILASRNICQSLLEYPKSTTLDWEINSSYEDLLLWAILENRPNLASIFWMKSRNQLLCALLASCLYSKMAYKVKSTKDQSRYDDMRKQARIYEERSVYLQSKLYEENAALAMELVVTEFSVWDITISPLECAHENMMLDFISQSCCQRRLNKIWYNDIGGSLKGVLKKGLLNGCCFCFDTDKEHDESRLRKFVCSPLARFGLHYVFFFAALVCYSAFLLTELDFIDGLQSVGPYEWIVYIHLLGDVLEQYRHVGLKEPKFPTDLTDIYESKTLLKHSWLYRVKSYLYNFWNILDVISYILTVTAMLVRFFKPTTTNNLTRRFYSLGLFTMYMRFLHIILVERKLGPKIIMIKEMVKELLRFIGILLIFMMVVGVLYHANMYPKHEDMWNSAGWTYWRIWKIMYIPYWQIYGFNFLDSFDANSTTPCTTIQSEWESNPDIERCNRYDWVLIVIAAFYMLISNLLLVNLVIALFSFRFRRVQENSGKLWRYLRYEVIMDYRTIIPAPLNLIIRPILSCMSIYRKLRRCRHGNDVHNQKTDQEKKRKDESLRKNKRNKIKTLQSVYAVNCVLEI</sequence>
<evidence type="ECO:0000256" key="4">
    <source>
        <dbReference type="ARBA" id="ARBA00022989"/>
    </source>
</evidence>
<dbReference type="EMBL" id="CAJPWZ010001148">
    <property type="protein sequence ID" value="CAG2209305.1"/>
    <property type="molecule type" value="Genomic_DNA"/>
</dbReference>
<feature type="transmembrane region" description="Helical" evidence="9">
    <location>
        <begin position="864"/>
        <end position="882"/>
    </location>
</feature>
<dbReference type="Pfam" id="PF18139">
    <property type="entry name" value="LSDAT_euk"/>
    <property type="match status" value="1"/>
</dbReference>
<feature type="transmembrane region" description="Helical" evidence="9">
    <location>
        <begin position="827"/>
        <end position="852"/>
    </location>
</feature>
<evidence type="ECO:0000259" key="12">
    <source>
        <dbReference type="Pfam" id="PF25508"/>
    </source>
</evidence>
<evidence type="ECO:0000256" key="3">
    <source>
        <dbReference type="ARBA" id="ARBA00022692"/>
    </source>
</evidence>
<keyword evidence="5" id="KW-0406">Ion transport</keyword>
<evidence type="ECO:0000256" key="1">
    <source>
        <dbReference type="ARBA" id="ARBA00004141"/>
    </source>
</evidence>
<dbReference type="Proteomes" id="UP000683360">
    <property type="component" value="Unassembled WGS sequence"/>
</dbReference>
<dbReference type="InterPro" id="IPR041491">
    <property type="entry name" value="TRPM_SLOG"/>
</dbReference>
<evidence type="ECO:0000256" key="8">
    <source>
        <dbReference type="SAM" id="MobiDB-lite"/>
    </source>
</evidence>
<keyword evidence="2" id="KW-0813">Transport</keyword>
<comment type="subcellular location">
    <subcellularLocation>
        <location evidence="1">Membrane</location>
        <topology evidence="1">Multi-pass membrane protein</topology>
    </subcellularLocation>
</comment>
<dbReference type="Pfam" id="PF25508">
    <property type="entry name" value="TRPM2"/>
    <property type="match status" value="1"/>
</dbReference>
<evidence type="ECO:0000256" key="7">
    <source>
        <dbReference type="ARBA" id="ARBA00023303"/>
    </source>
</evidence>
<comment type="caution">
    <text evidence="13">The sequence shown here is derived from an EMBL/GenBank/DDBJ whole genome shotgun (WGS) entry which is preliminary data.</text>
</comment>
<gene>
    <name evidence="13" type="ORF">MEDL_23445</name>
</gene>
<dbReference type="InterPro" id="IPR057366">
    <property type="entry name" value="TRPM-like"/>
</dbReference>
<dbReference type="GO" id="GO:0047631">
    <property type="term" value="F:ADP-ribose diphosphatase activity"/>
    <property type="evidence" value="ECO:0007669"/>
    <property type="project" value="UniProtKB-EC"/>
</dbReference>
<feature type="transmembrane region" description="Helical" evidence="9">
    <location>
        <begin position="989"/>
        <end position="1014"/>
    </location>
</feature>
<keyword evidence="4 9" id="KW-1133">Transmembrane helix</keyword>
<evidence type="ECO:0000256" key="5">
    <source>
        <dbReference type="ARBA" id="ARBA00023065"/>
    </source>
</evidence>
<keyword evidence="7" id="KW-0407">Ion channel</keyword>
<protein>
    <submittedName>
        <fullName evidence="13">TRPM2</fullName>
        <ecNumber evidence="13">3.6.1.13</ecNumber>
    </submittedName>
</protein>
<feature type="domain" description="TRPM SLOG" evidence="11">
    <location>
        <begin position="161"/>
        <end position="229"/>
    </location>
</feature>
<dbReference type="AlphaFoldDB" id="A0A8S3RM87"/>
<evidence type="ECO:0000259" key="10">
    <source>
        <dbReference type="Pfam" id="PF00520"/>
    </source>
</evidence>
<keyword evidence="6 9" id="KW-0472">Membrane</keyword>
<keyword evidence="13" id="KW-0378">Hydrolase</keyword>
<evidence type="ECO:0000256" key="2">
    <source>
        <dbReference type="ARBA" id="ARBA00022448"/>
    </source>
</evidence>
<organism evidence="13 14">
    <name type="scientific">Mytilus edulis</name>
    <name type="common">Blue mussel</name>
    <dbReference type="NCBI Taxonomy" id="6550"/>
    <lineage>
        <taxon>Eukaryota</taxon>
        <taxon>Metazoa</taxon>
        <taxon>Spiralia</taxon>
        <taxon>Lophotrochozoa</taxon>
        <taxon>Mollusca</taxon>
        <taxon>Bivalvia</taxon>
        <taxon>Autobranchia</taxon>
        <taxon>Pteriomorphia</taxon>
        <taxon>Mytilida</taxon>
        <taxon>Mytiloidea</taxon>
        <taxon>Mytilidae</taxon>
        <taxon>Mytilinae</taxon>
        <taxon>Mytilus</taxon>
    </lineage>
</organism>
<dbReference type="PANTHER" id="PTHR13800">
    <property type="entry name" value="TRANSIENT RECEPTOR POTENTIAL CATION CHANNEL, SUBFAMILY M, MEMBER 6"/>
    <property type="match status" value="1"/>
</dbReference>
<feature type="transmembrane region" description="Helical" evidence="9">
    <location>
        <begin position="742"/>
        <end position="761"/>
    </location>
</feature>
<feature type="domain" description="Ion transport" evidence="10">
    <location>
        <begin position="820"/>
        <end position="1024"/>
    </location>
</feature>
<dbReference type="GO" id="GO:0005261">
    <property type="term" value="F:monoatomic cation channel activity"/>
    <property type="evidence" value="ECO:0007669"/>
    <property type="project" value="TreeGrafter"/>
</dbReference>
<evidence type="ECO:0000313" key="13">
    <source>
        <dbReference type="EMBL" id="CAG2209305.1"/>
    </source>
</evidence>
<evidence type="ECO:0000313" key="14">
    <source>
        <dbReference type="Proteomes" id="UP000683360"/>
    </source>
</evidence>
<feature type="domain" description="TRPM-like" evidence="12">
    <location>
        <begin position="567"/>
        <end position="685"/>
    </location>
</feature>
<keyword evidence="3 9" id="KW-0812">Transmembrane</keyword>
<dbReference type="InterPro" id="IPR050927">
    <property type="entry name" value="TRPM"/>
</dbReference>
<evidence type="ECO:0000259" key="11">
    <source>
        <dbReference type="Pfam" id="PF18139"/>
    </source>
</evidence>
<feature type="region of interest" description="Disordered" evidence="8">
    <location>
        <begin position="298"/>
        <end position="327"/>
    </location>
</feature>
<dbReference type="InterPro" id="IPR005821">
    <property type="entry name" value="Ion_trans_dom"/>
</dbReference>
<name>A0A8S3RM87_MYTED</name>
<proteinExistence type="predicted"/>
<feature type="transmembrane region" description="Helical" evidence="9">
    <location>
        <begin position="903"/>
        <end position="920"/>
    </location>
</feature>
<feature type="compositionally biased region" description="Polar residues" evidence="8">
    <location>
        <begin position="299"/>
        <end position="310"/>
    </location>
</feature>
<reference evidence="13" key="1">
    <citation type="submission" date="2021-03" db="EMBL/GenBank/DDBJ databases">
        <authorList>
            <person name="Bekaert M."/>
        </authorList>
    </citation>
    <scope>NUCLEOTIDE SEQUENCE</scope>
</reference>
<evidence type="ECO:0000256" key="9">
    <source>
        <dbReference type="SAM" id="Phobius"/>
    </source>
</evidence>
<accession>A0A8S3RM87</accession>